<reference evidence="3 4" key="1">
    <citation type="submission" date="2023-02" db="EMBL/GenBank/DDBJ databases">
        <title>Genome sequencing required for Actinomycetospora new species description.</title>
        <authorList>
            <person name="Saimee Y."/>
            <person name="Duangmal K."/>
        </authorList>
    </citation>
    <scope>NUCLEOTIDE SEQUENCE [LARGE SCALE GENOMIC DNA]</scope>
    <source>
        <strain evidence="3 4">DW7H6</strain>
    </source>
</reference>
<evidence type="ECO:0000313" key="3">
    <source>
        <dbReference type="EMBL" id="MDD7963906.1"/>
    </source>
</evidence>
<evidence type="ECO:0000256" key="1">
    <source>
        <dbReference type="ARBA" id="ARBA00023125"/>
    </source>
</evidence>
<dbReference type="InterPro" id="IPR009061">
    <property type="entry name" value="DNA-bd_dom_put_sf"/>
</dbReference>
<keyword evidence="4" id="KW-1185">Reference proteome</keyword>
<dbReference type="Proteomes" id="UP001300763">
    <property type="component" value="Unassembled WGS sequence"/>
</dbReference>
<feature type="domain" description="HTH merR-type" evidence="2">
    <location>
        <begin position="1"/>
        <end position="68"/>
    </location>
</feature>
<evidence type="ECO:0000259" key="2">
    <source>
        <dbReference type="PROSITE" id="PS50937"/>
    </source>
</evidence>
<name>A0ABT5SMK2_9PSEU</name>
<dbReference type="PANTHER" id="PTHR30204:SF97">
    <property type="entry name" value="MERR FAMILY REGULATORY PROTEIN"/>
    <property type="match status" value="1"/>
</dbReference>
<dbReference type="SMART" id="SM00422">
    <property type="entry name" value="HTH_MERR"/>
    <property type="match status" value="1"/>
</dbReference>
<gene>
    <name evidence="3" type="ORF">PGB27_00975</name>
</gene>
<protein>
    <submittedName>
        <fullName evidence="3">MerR family transcriptional regulator</fullName>
    </submittedName>
</protein>
<dbReference type="PANTHER" id="PTHR30204">
    <property type="entry name" value="REDOX-CYCLING DRUG-SENSING TRANSCRIPTIONAL ACTIVATOR SOXR"/>
    <property type="match status" value="1"/>
</dbReference>
<sequence length="122" mass="13422">MQIGDLSARTGASVRSLRYYEEQGLLTSTRSAGGHRRFAEHDVDRVLLLQRLYAAGLSSRTIAAVLPCVDRPSDATSDDAFDLMVAERDRLTGHIADLVRTRDALDELIDVNRRSRAVAPVA</sequence>
<dbReference type="PROSITE" id="PS50937">
    <property type="entry name" value="HTH_MERR_2"/>
    <property type="match status" value="1"/>
</dbReference>
<dbReference type="InterPro" id="IPR000551">
    <property type="entry name" value="MerR-type_HTH_dom"/>
</dbReference>
<keyword evidence="1" id="KW-0238">DNA-binding</keyword>
<dbReference type="Gene3D" id="1.10.1660.10">
    <property type="match status" value="1"/>
</dbReference>
<dbReference type="PRINTS" id="PR00040">
    <property type="entry name" value="HTHMERR"/>
</dbReference>
<accession>A0ABT5SMK2</accession>
<evidence type="ECO:0000313" key="4">
    <source>
        <dbReference type="Proteomes" id="UP001300763"/>
    </source>
</evidence>
<dbReference type="EMBL" id="JAQZAO010000001">
    <property type="protein sequence ID" value="MDD7963906.1"/>
    <property type="molecule type" value="Genomic_DNA"/>
</dbReference>
<dbReference type="SUPFAM" id="SSF46955">
    <property type="entry name" value="Putative DNA-binding domain"/>
    <property type="match status" value="1"/>
</dbReference>
<dbReference type="Pfam" id="PF13411">
    <property type="entry name" value="MerR_1"/>
    <property type="match status" value="1"/>
</dbReference>
<dbReference type="InterPro" id="IPR047057">
    <property type="entry name" value="MerR_fam"/>
</dbReference>
<organism evidence="3 4">
    <name type="scientific">Actinomycetospora lemnae</name>
    <dbReference type="NCBI Taxonomy" id="3019891"/>
    <lineage>
        <taxon>Bacteria</taxon>
        <taxon>Bacillati</taxon>
        <taxon>Actinomycetota</taxon>
        <taxon>Actinomycetes</taxon>
        <taxon>Pseudonocardiales</taxon>
        <taxon>Pseudonocardiaceae</taxon>
        <taxon>Actinomycetospora</taxon>
    </lineage>
</organism>
<dbReference type="RefSeq" id="WP_274198459.1">
    <property type="nucleotide sequence ID" value="NZ_JAQZAO010000001.1"/>
</dbReference>
<proteinExistence type="predicted"/>
<comment type="caution">
    <text evidence="3">The sequence shown here is derived from an EMBL/GenBank/DDBJ whole genome shotgun (WGS) entry which is preliminary data.</text>
</comment>